<name>A0A439DDU5_9PEZI</name>
<feature type="region of interest" description="Disordered" evidence="1">
    <location>
        <begin position="1"/>
        <end position="60"/>
    </location>
</feature>
<accession>A0A439DDU5</accession>
<evidence type="ECO:0000256" key="1">
    <source>
        <dbReference type="SAM" id="MobiDB-lite"/>
    </source>
</evidence>
<feature type="compositionally biased region" description="Polar residues" evidence="1">
    <location>
        <begin position="1"/>
        <end position="12"/>
    </location>
</feature>
<protein>
    <submittedName>
        <fullName evidence="2">Uncharacterized protein</fullName>
    </submittedName>
</protein>
<evidence type="ECO:0000313" key="3">
    <source>
        <dbReference type="Proteomes" id="UP000286045"/>
    </source>
</evidence>
<keyword evidence="3" id="KW-1185">Reference proteome</keyword>
<dbReference type="AlphaFoldDB" id="A0A439DDU5"/>
<gene>
    <name evidence="2" type="ORF">EKO27_g2545</name>
</gene>
<proteinExistence type="predicted"/>
<evidence type="ECO:0000313" key="2">
    <source>
        <dbReference type="EMBL" id="RWA12589.1"/>
    </source>
</evidence>
<comment type="caution">
    <text evidence="2">The sequence shown here is derived from an EMBL/GenBank/DDBJ whole genome shotgun (WGS) entry which is preliminary data.</text>
</comment>
<sequence>MTDVGTPSTSKNHNGDRSAGRSVQAPEKPVGDYVGVRREWATRGSPPKPVQGDVNAQNSKPIMVQRWENESSREQMYNNVGSVWVPRKSDYLLTGHALTGHLTHQPPSTF</sequence>
<dbReference type="EMBL" id="RYZI01000047">
    <property type="protein sequence ID" value="RWA12589.1"/>
    <property type="molecule type" value="Genomic_DNA"/>
</dbReference>
<dbReference type="Proteomes" id="UP000286045">
    <property type="component" value="Unassembled WGS sequence"/>
</dbReference>
<organism evidence="2 3">
    <name type="scientific">Xylaria grammica</name>
    <dbReference type="NCBI Taxonomy" id="363999"/>
    <lineage>
        <taxon>Eukaryota</taxon>
        <taxon>Fungi</taxon>
        <taxon>Dikarya</taxon>
        <taxon>Ascomycota</taxon>
        <taxon>Pezizomycotina</taxon>
        <taxon>Sordariomycetes</taxon>
        <taxon>Xylariomycetidae</taxon>
        <taxon>Xylariales</taxon>
        <taxon>Xylariaceae</taxon>
        <taxon>Xylaria</taxon>
    </lineage>
</organism>
<reference evidence="2 3" key="1">
    <citation type="submission" date="2018-12" db="EMBL/GenBank/DDBJ databases">
        <title>Draft genome sequence of Xylaria grammica IHI A82.</title>
        <authorList>
            <person name="Buettner E."/>
            <person name="Kellner H."/>
        </authorList>
    </citation>
    <scope>NUCLEOTIDE SEQUENCE [LARGE SCALE GENOMIC DNA]</scope>
    <source>
        <strain evidence="2 3">IHI A82</strain>
    </source>
</reference>